<name>A0A426V7S6_9BURK</name>
<dbReference type="RefSeq" id="WP_125244731.1">
    <property type="nucleotide sequence ID" value="NZ_RSED01000017.1"/>
</dbReference>
<gene>
    <name evidence="2" type="ORF">EIP75_18325</name>
</gene>
<comment type="caution">
    <text evidence="2">The sequence shown here is derived from an EMBL/GenBank/DDBJ whole genome shotgun (WGS) entry which is preliminary data.</text>
</comment>
<feature type="chain" id="PRO_5019279520" evidence="1">
    <location>
        <begin position="28"/>
        <end position="275"/>
    </location>
</feature>
<evidence type="ECO:0000313" key="2">
    <source>
        <dbReference type="EMBL" id="RRS02914.1"/>
    </source>
</evidence>
<dbReference type="EMBL" id="RSED01000017">
    <property type="protein sequence ID" value="RRS02914.1"/>
    <property type="molecule type" value="Genomic_DNA"/>
</dbReference>
<proteinExistence type="predicted"/>
<feature type="signal peptide" evidence="1">
    <location>
        <begin position="1"/>
        <end position="27"/>
    </location>
</feature>
<dbReference type="Proteomes" id="UP000269265">
    <property type="component" value="Unassembled WGS sequence"/>
</dbReference>
<accession>A0A426V7S6</accession>
<keyword evidence="3" id="KW-1185">Reference proteome</keyword>
<dbReference type="OrthoDB" id="7202514at2"/>
<keyword evidence="1" id="KW-0732">Signal</keyword>
<reference evidence="2 3" key="1">
    <citation type="submission" date="2018-12" db="EMBL/GenBank/DDBJ databases">
        <title>The whole draft genome of Aquabacterium sp. SJQ9.</title>
        <authorList>
            <person name="Sun L."/>
            <person name="Gao X."/>
            <person name="Chen W."/>
            <person name="Huang K."/>
        </authorList>
    </citation>
    <scope>NUCLEOTIDE SEQUENCE [LARGE SCALE GENOMIC DNA]</scope>
    <source>
        <strain evidence="2 3">SJQ9</strain>
    </source>
</reference>
<protein>
    <submittedName>
        <fullName evidence="2">Uncharacterized protein</fullName>
    </submittedName>
</protein>
<evidence type="ECO:0000313" key="3">
    <source>
        <dbReference type="Proteomes" id="UP000269265"/>
    </source>
</evidence>
<sequence>MPIDVLRLLRCSAVLGLFSLCAIYSHAQAPHTDACGGPWLRAIDNFLGWQLPKEAVVAEVCKPWPGSRSVVLTAVAYTPRQSPAQPSATPRDEPGDKKNLLVAMVDTRSGHVLASHRQTVSEDAMVAVDSHSLSLDTARYQLSGKVRAFGLRFNSSAMGASCPEAGWGDELTLFVPKGEVLEPVLHLAMLRQRAVTACISAQAEGALWEVADLTLAVLPSQTNGLADLRVTATIRRETSDDRVPPAAVTTEHAVLRHGPAGYRASGPHPWWLGSR</sequence>
<evidence type="ECO:0000256" key="1">
    <source>
        <dbReference type="SAM" id="SignalP"/>
    </source>
</evidence>
<organism evidence="2 3">
    <name type="scientific">Aquabacterium soli</name>
    <dbReference type="NCBI Taxonomy" id="2493092"/>
    <lineage>
        <taxon>Bacteria</taxon>
        <taxon>Pseudomonadati</taxon>
        <taxon>Pseudomonadota</taxon>
        <taxon>Betaproteobacteria</taxon>
        <taxon>Burkholderiales</taxon>
        <taxon>Aquabacterium</taxon>
    </lineage>
</organism>
<dbReference type="AlphaFoldDB" id="A0A426V7S6"/>